<proteinExistence type="predicted"/>
<keyword evidence="1" id="KW-0812">Transmembrane</keyword>
<accession>A0AAD4T9F9</accession>
<feature type="transmembrane region" description="Helical" evidence="1">
    <location>
        <begin position="112"/>
        <end position="133"/>
    </location>
</feature>
<evidence type="ECO:0000313" key="3">
    <source>
        <dbReference type="Proteomes" id="UP001202328"/>
    </source>
</evidence>
<keyword evidence="1" id="KW-1133">Transmembrane helix</keyword>
<evidence type="ECO:0000256" key="1">
    <source>
        <dbReference type="SAM" id="Phobius"/>
    </source>
</evidence>
<keyword evidence="1" id="KW-0472">Membrane</keyword>
<name>A0AAD4T9F9_9MAGN</name>
<reference evidence="2" key="1">
    <citation type="submission" date="2022-04" db="EMBL/GenBank/DDBJ databases">
        <title>A functionally conserved STORR gene fusion in Papaver species that diverged 16.8 million years ago.</title>
        <authorList>
            <person name="Catania T."/>
        </authorList>
    </citation>
    <scope>NUCLEOTIDE SEQUENCE</scope>
    <source>
        <strain evidence="2">S-188037</strain>
    </source>
</reference>
<feature type="transmembrane region" description="Helical" evidence="1">
    <location>
        <begin position="342"/>
        <end position="364"/>
    </location>
</feature>
<dbReference type="PANTHER" id="PTHR34289:SF3">
    <property type="entry name" value="PROTEIN, PUTATIVE (DUF819)-RELATED"/>
    <property type="match status" value="1"/>
</dbReference>
<feature type="transmembrane region" description="Helical" evidence="1">
    <location>
        <begin position="169"/>
        <end position="193"/>
    </location>
</feature>
<feature type="transmembrane region" description="Helical" evidence="1">
    <location>
        <begin position="317"/>
        <end position="336"/>
    </location>
</feature>
<sequence length="456" mass="47670">MKSSLACPCLHFLSPLQFSTPNNSNLISPHYYPTVSSLSASKSSQQPFPHNKILYSPLNPNTKNHSKPNRIVKAKAQLTLPLISSQDHWGTLAFLFATGAFGIWSEKTKWGSTLSGAVVSTLVGLTASNVGIISFEAPTYSVVMEYLLPLAVPLLLFKADLRQVVHSTGALLFAFLLGSVATMVGTIVAYVMVPMRSLGQDSWKIAAALMSSYIGGTVNFVAVSEALGLSSSVLAAGIAVDNVVCAIYFTILFALASKIPPEASASSNGDLVDTDSRLESKPTVLHFATSLAISFGICKVASCLTKVLGIQGGSLPVITAITVALATLFPTQLGYLAPCGEVMALILIQVFFAVVGANGSLWNVIKTAHSVCAFALIQVGVHLGVIIGLGKLLHLDRKLLLLASNANVGGPTTACAMATAKGWGSLIVPSILVGIFGVAIATFLGIGFGLMVLKHL</sequence>
<dbReference type="PANTHER" id="PTHR34289">
    <property type="entry name" value="PROTEIN, PUTATIVE (DUF819)-RELATED"/>
    <property type="match status" value="1"/>
</dbReference>
<feature type="transmembrane region" description="Helical" evidence="1">
    <location>
        <begin position="88"/>
        <end position="105"/>
    </location>
</feature>
<feature type="transmembrane region" description="Helical" evidence="1">
    <location>
        <begin position="205"/>
        <end position="222"/>
    </location>
</feature>
<comment type="caution">
    <text evidence="2">The sequence shown here is derived from an EMBL/GenBank/DDBJ whole genome shotgun (WGS) entry which is preliminary data.</text>
</comment>
<evidence type="ECO:0008006" key="4">
    <source>
        <dbReference type="Google" id="ProtNLM"/>
    </source>
</evidence>
<feature type="transmembrane region" description="Helical" evidence="1">
    <location>
        <begin position="234"/>
        <end position="256"/>
    </location>
</feature>
<dbReference type="AlphaFoldDB" id="A0AAD4T9F9"/>
<dbReference type="EMBL" id="JAJJMB010003182">
    <property type="protein sequence ID" value="KAI3949155.1"/>
    <property type="molecule type" value="Genomic_DNA"/>
</dbReference>
<dbReference type="Pfam" id="PF05684">
    <property type="entry name" value="DUF819"/>
    <property type="match status" value="1"/>
</dbReference>
<evidence type="ECO:0000313" key="2">
    <source>
        <dbReference type="EMBL" id="KAI3949155.1"/>
    </source>
</evidence>
<keyword evidence="3" id="KW-1185">Reference proteome</keyword>
<gene>
    <name evidence="2" type="ORF">MKW98_026535</name>
</gene>
<dbReference type="Proteomes" id="UP001202328">
    <property type="component" value="Unassembled WGS sequence"/>
</dbReference>
<feature type="transmembrane region" description="Helical" evidence="1">
    <location>
        <begin position="426"/>
        <end position="453"/>
    </location>
</feature>
<protein>
    <recommendedName>
        <fullName evidence="4">Membrane protein YjcL</fullName>
    </recommendedName>
</protein>
<organism evidence="2 3">
    <name type="scientific">Papaver atlanticum</name>
    <dbReference type="NCBI Taxonomy" id="357466"/>
    <lineage>
        <taxon>Eukaryota</taxon>
        <taxon>Viridiplantae</taxon>
        <taxon>Streptophyta</taxon>
        <taxon>Embryophyta</taxon>
        <taxon>Tracheophyta</taxon>
        <taxon>Spermatophyta</taxon>
        <taxon>Magnoliopsida</taxon>
        <taxon>Ranunculales</taxon>
        <taxon>Papaveraceae</taxon>
        <taxon>Papaveroideae</taxon>
        <taxon>Papaver</taxon>
    </lineage>
</organism>
<feature type="transmembrane region" description="Helical" evidence="1">
    <location>
        <begin position="371"/>
        <end position="393"/>
    </location>
</feature>
<dbReference type="InterPro" id="IPR008537">
    <property type="entry name" value="DUF819"/>
</dbReference>